<evidence type="ECO:0000256" key="1">
    <source>
        <dbReference type="SAM" id="Phobius"/>
    </source>
</evidence>
<proteinExistence type="predicted"/>
<dbReference type="STRING" id="426757.SAMN04488127_0628"/>
<dbReference type="EMBL" id="FNZF01000001">
    <property type="protein sequence ID" value="SEI85630.1"/>
    <property type="molecule type" value="Genomic_DNA"/>
</dbReference>
<sequence length="49" mass="5453">MGEKRKADDNWTWLTMGMCIGLLTDVLFDTMPFGILAGFAFALIFAPKP</sequence>
<reference evidence="3" key="1">
    <citation type="submission" date="2016-10" db="EMBL/GenBank/DDBJ databases">
        <authorList>
            <person name="Varghese N."/>
            <person name="Submissions S."/>
        </authorList>
    </citation>
    <scope>NUCLEOTIDE SEQUENCE [LARGE SCALE GENOMIC DNA]</scope>
    <source>
        <strain evidence="3">CGMCC 1.6763</strain>
    </source>
</reference>
<evidence type="ECO:0000313" key="2">
    <source>
        <dbReference type="EMBL" id="SEI85630.1"/>
    </source>
</evidence>
<dbReference type="Proteomes" id="UP000199200">
    <property type="component" value="Unassembled WGS sequence"/>
</dbReference>
<keyword evidence="1" id="KW-0812">Transmembrane</keyword>
<gene>
    <name evidence="2" type="ORF">SAMN04488127_0628</name>
</gene>
<keyword evidence="3" id="KW-1185">Reference proteome</keyword>
<keyword evidence="1" id="KW-1133">Transmembrane helix</keyword>
<evidence type="ECO:0000313" key="3">
    <source>
        <dbReference type="Proteomes" id="UP000199200"/>
    </source>
</evidence>
<dbReference type="RefSeq" id="WP_177168242.1">
    <property type="nucleotide sequence ID" value="NZ_FNZF01000001.1"/>
</dbReference>
<protein>
    <submittedName>
        <fullName evidence="2">Uncharacterized protein</fullName>
    </submittedName>
</protein>
<name>A0A1H6UBN5_9BACL</name>
<keyword evidence="1" id="KW-0472">Membrane</keyword>
<dbReference type="AlphaFoldDB" id="A0A1H6UBN5"/>
<accession>A0A1H6UBN5</accession>
<organism evidence="2 3">
    <name type="scientific">Bhargavaea ginsengi</name>
    <dbReference type="NCBI Taxonomy" id="426757"/>
    <lineage>
        <taxon>Bacteria</taxon>
        <taxon>Bacillati</taxon>
        <taxon>Bacillota</taxon>
        <taxon>Bacilli</taxon>
        <taxon>Bacillales</taxon>
        <taxon>Caryophanaceae</taxon>
        <taxon>Bhargavaea</taxon>
    </lineage>
</organism>
<feature type="transmembrane region" description="Helical" evidence="1">
    <location>
        <begin position="20"/>
        <end position="46"/>
    </location>
</feature>